<dbReference type="GO" id="GO:0099621">
    <property type="term" value="F:undecaprenyl-phosphate 4-deoxy-4-formamido-L-arabinose transferase activity"/>
    <property type="evidence" value="ECO:0007669"/>
    <property type="project" value="TreeGrafter"/>
</dbReference>
<evidence type="ECO:0000256" key="6">
    <source>
        <dbReference type="ARBA" id="ARBA00022989"/>
    </source>
</evidence>
<gene>
    <name evidence="12" type="primary">arnT</name>
    <name evidence="12" type="ORF">Pan153_17710</name>
</gene>
<feature type="transmembrane region" description="Helical" evidence="9">
    <location>
        <begin position="649"/>
        <end position="666"/>
    </location>
</feature>
<evidence type="ECO:0000259" key="11">
    <source>
        <dbReference type="Pfam" id="PF13231"/>
    </source>
</evidence>
<feature type="domain" description="Glycosyltransferase 2-like" evidence="10">
    <location>
        <begin position="31"/>
        <end position="190"/>
    </location>
</feature>
<reference evidence="12 13" key="1">
    <citation type="submission" date="2019-02" db="EMBL/GenBank/DDBJ databases">
        <title>Deep-cultivation of Planctomycetes and their phenomic and genomic characterization uncovers novel biology.</title>
        <authorList>
            <person name="Wiegand S."/>
            <person name="Jogler M."/>
            <person name="Boedeker C."/>
            <person name="Pinto D."/>
            <person name="Vollmers J."/>
            <person name="Rivas-Marin E."/>
            <person name="Kohn T."/>
            <person name="Peeters S.H."/>
            <person name="Heuer A."/>
            <person name="Rast P."/>
            <person name="Oberbeckmann S."/>
            <person name="Bunk B."/>
            <person name="Jeske O."/>
            <person name="Meyerdierks A."/>
            <person name="Storesund J.E."/>
            <person name="Kallscheuer N."/>
            <person name="Luecker S."/>
            <person name="Lage O.M."/>
            <person name="Pohl T."/>
            <person name="Merkel B.J."/>
            <person name="Hornburger P."/>
            <person name="Mueller R.-W."/>
            <person name="Bruemmer F."/>
            <person name="Labrenz M."/>
            <person name="Spormann A.M."/>
            <person name="Op den Camp H."/>
            <person name="Overmann J."/>
            <person name="Amann R."/>
            <person name="Jetten M.S.M."/>
            <person name="Mascher T."/>
            <person name="Medema M.H."/>
            <person name="Devos D.P."/>
            <person name="Kaster A.-K."/>
            <person name="Ovreas L."/>
            <person name="Rohde M."/>
            <person name="Galperin M.Y."/>
            <person name="Jogler C."/>
        </authorList>
    </citation>
    <scope>NUCLEOTIDE SEQUENCE [LARGE SCALE GENOMIC DNA]</scope>
    <source>
        <strain evidence="12 13">Pan153</strain>
    </source>
</reference>
<dbReference type="AlphaFoldDB" id="A0A518FL89"/>
<keyword evidence="7 9" id="KW-0472">Membrane</keyword>
<dbReference type="PANTHER" id="PTHR48090:SF3">
    <property type="entry name" value="UNDECAPRENYL-PHOSPHATE 4-DEOXY-4-FORMAMIDO-L-ARABINOSE TRANSFERASE"/>
    <property type="match status" value="1"/>
</dbReference>
<evidence type="ECO:0000256" key="7">
    <source>
        <dbReference type="ARBA" id="ARBA00023136"/>
    </source>
</evidence>
<dbReference type="Pfam" id="PF00535">
    <property type="entry name" value="Glycos_transf_2"/>
    <property type="match status" value="1"/>
</dbReference>
<evidence type="ECO:0000256" key="4">
    <source>
        <dbReference type="ARBA" id="ARBA00022692"/>
    </source>
</evidence>
<accession>A0A518FL89</accession>
<keyword evidence="3 12" id="KW-0808">Transferase</keyword>
<feature type="domain" description="Glycosyltransferase RgtA/B/C/D-like" evidence="11">
    <location>
        <begin position="325"/>
        <end position="485"/>
    </location>
</feature>
<dbReference type="GO" id="GO:0009103">
    <property type="term" value="P:lipopolysaccharide biosynthetic process"/>
    <property type="evidence" value="ECO:0007669"/>
    <property type="project" value="UniProtKB-KW"/>
</dbReference>
<sequence length="878" mass="98766">MESSNNLAIEPMKRSTEVPGAGSNQGNHRLSMVIPAYNEEDTIRQAISEAATALGGMLAEYEILIVDDGSADRTAEIVREESVTNPCVRLIKQPRNMGYGAALRAGFQAARFELVSFTDADCQFELSDLEYMLPLADQFDIVSGYRIDRKDPARRRFFSWGYNTLIQLLIGTGIRDIDCALKIYHRDTLQQFLPEANNFFANTEMFCKARRQDLSVVDVGVRHRPRAAGESKVSLWDIPETLKTLLPFWWTQVVFSAEKPAASESNRHFWLAFMLLVVVAGTLLLPNLSYPLIEPDEGRYAEIPREMIARGDWIVPTLRFKPYLDKPPLFYWLCAVSYKLFGPTDQAARLVPAASAFLTVLLTFVFGARMLNTRSAFLGALIMCLSLGFVICGRFLILDSLLALVVTLSLFLAYEAVASGRFRWSWWIASAVACGLGFLTKGPVALLLLAPPVVVYCWLSRLKSRPGFGAWLVYLLTACAVAAPWYVAVSLREPGFVHHFFWVHNFGRFLYSVNHPQPFWFYMPVLLLAWMPWGLLLVPLAVYLLKRSKELRATRFLGMGFLALWAVWCVMFFSVSKGKMPTYILPAWPAIALALGHFLATMGALSPRWLPEWNFLHSRFQNGLLALCFVSVVACSVTYLLRLDEPFEASYESILWIAALVGAWVLRKRWSPQHLFGVFALTAFVMVFQTTQDWFPAWGQVHTVLPASSPLREQMMHSPAEVICCGKTWDSVPFYLQRNDITYMPNHDLDQLAEHIDRQQGAYLFLENDVEAEKRYRIGFENSAVQTLWKTPKVTIVYLQQRKASPAVAALETAADGRQGAPLRTAEADSRATAIVAGAVDREFYQPVGGLPFLPPDQGEAVYPATGALWFVPRQAGN</sequence>
<dbReference type="Pfam" id="PF13231">
    <property type="entry name" value="PMT_2"/>
    <property type="match status" value="1"/>
</dbReference>
<keyword evidence="2 12" id="KW-0328">Glycosyltransferase</keyword>
<feature type="transmembrane region" description="Helical" evidence="9">
    <location>
        <begin position="556"/>
        <end position="575"/>
    </location>
</feature>
<feature type="transmembrane region" description="Helical" evidence="9">
    <location>
        <begin position="471"/>
        <end position="488"/>
    </location>
</feature>
<dbReference type="SUPFAM" id="SSF53448">
    <property type="entry name" value="Nucleotide-diphospho-sugar transferases"/>
    <property type="match status" value="1"/>
</dbReference>
<evidence type="ECO:0000256" key="5">
    <source>
        <dbReference type="ARBA" id="ARBA00022985"/>
    </source>
</evidence>
<feature type="transmembrane region" description="Helical" evidence="9">
    <location>
        <begin position="519"/>
        <end position="544"/>
    </location>
</feature>
<evidence type="ECO:0000313" key="13">
    <source>
        <dbReference type="Proteomes" id="UP000320839"/>
    </source>
</evidence>
<keyword evidence="1" id="KW-1003">Cell membrane</keyword>
<dbReference type="CDD" id="cd04179">
    <property type="entry name" value="DPM_DPG-synthase_like"/>
    <property type="match status" value="1"/>
</dbReference>
<evidence type="ECO:0000256" key="2">
    <source>
        <dbReference type="ARBA" id="ARBA00022676"/>
    </source>
</evidence>
<evidence type="ECO:0000259" key="10">
    <source>
        <dbReference type="Pfam" id="PF00535"/>
    </source>
</evidence>
<protein>
    <submittedName>
        <fullName evidence="12">Undecaprenyl phosphate-alpha-4-amino-4-deoxy-L-arabinose arabinosyl transferase</fullName>
        <ecNumber evidence="12">2.4.2.43</ecNumber>
    </submittedName>
</protein>
<evidence type="ECO:0000256" key="8">
    <source>
        <dbReference type="SAM" id="MobiDB-lite"/>
    </source>
</evidence>
<organism evidence="12 13">
    <name type="scientific">Gimesia panareensis</name>
    <dbReference type="NCBI Taxonomy" id="2527978"/>
    <lineage>
        <taxon>Bacteria</taxon>
        <taxon>Pseudomonadati</taxon>
        <taxon>Planctomycetota</taxon>
        <taxon>Planctomycetia</taxon>
        <taxon>Planctomycetales</taxon>
        <taxon>Planctomycetaceae</taxon>
        <taxon>Gimesia</taxon>
    </lineage>
</organism>
<evidence type="ECO:0000256" key="3">
    <source>
        <dbReference type="ARBA" id="ARBA00022679"/>
    </source>
</evidence>
<dbReference type="GO" id="GO:0103015">
    <property type="term" value="F:4-amino-4-deoxy-L-arabinose transferase activity"/>
    <property type="evidence" value="ECO:0007669"/>
    <property type="project" value="UniProtKB-EC"/>
</dbReference>
<feature type="transmembrane region" description="Helical" evidence="9">
    <location>
        <begin position="426"/>
        <end position="459"/>
    </location>
</feature>
<dbReference type="RefSeq" id="WP_197995020.1">
    <property type="nucleotide sequence ID" value="NZ_CP036317.1"/>
</dbReference>
<dbReference type="EC" id="2.4.2.43" evidence="12"/>
<evidence type="ECO:0000256" key="9">
    <source>
        <dbReference type="SAM" id="Phobius"/>
    </source>
</evidence>
<dbReference type="Gene3D" id="3.90.550.10">
    <property type="entry name" value="Spore Coat Polysaccharide Biosynthesis Protein SpsA, Chain A"/>
    <property type="match status" value="1"/>
</dbReference>
<feature type="transmembrane region" description="Helical" evidence="9">
    <location>
        <begin position="587"/>
        <end position="610"/>
    </location>
</feature>
<dbReference type="Proteomes" id="UP000320839">
    <property type="component" value="Chromosome"/>
</dbReference>
<keyword evidence="6 9" id="KW-1133">Transmembrane helix</keyword>
<evidence type="ECO:0000313" key="12">
    <source>
        <dbReference type="EMBL" id="QDV17136.1"/>
    </source>
</evidence>
<dbReference type="InterPro" id="IPR050256">
    <property type="entry name" value="Glycosyltransferase_2"/>
</dbReference>
<feature type="transmembrane region" description="Helical" evidence="9">
    <location>
        <begin position="347"/>
        <end position="368"/>
    </location>
</feature>
<dbReference type="InterPro" id="IPR038731">
    <property type="entry name" value="RgtA/B/C-like"/>
</dbReference>
<feature type="transmembrane region" description="Helical" evidence="9">
    <location>
        <begin position="622"/>
        <end position="643"/>
    </location>
</feature>
<evidence type="ECO:0000256" key="1">
    <source>
        <dbReference type="ARBA" id="ARBA00022475"/>
    </source>
</evidence>
<dbReference type="InterPro" id="IPR029044">
    <property type="entry name" value="Nucleotide-diphossugar_trans"/>
</dbReference>
<dbReference type="InterPro" id="IPR001173">
    <property type="entry name" value="Glyco_trans_2-like"/>
</dbReference>
<name>A0A518FL89_9PLAN</name>
<feature type="region of interest" description="Disordered" evidence="8">
    <location>
        <begin position="1"/>
        <end position="27"/>
    </location>
</feature>
<feature type="transmembrane region" description="Helical" evidence="9">
    <location>
        <begin position="269"/>
        <end position="290"/>
    </location>
</feature>
<dbReference type="GO" id="GO:0005886">
    <property type="term" value="C:plasma membrane"/>
    <property type="evidence" value="ECO:0007669"/>
    <property type="project" value="TreeGrafter"/>
</dbReference>
<keyword evidence="5" id="KW-0448">Lipopolysaccharide biosynthesis</keyword>
<keyword evidence="4 9" id="KW-0812">Transmembrane</keyword>
<feature type="transmembrane region" description="Helical" evidence="9">
    <location>
        <begin position="380"/>
        <end position="406"/>
    </location>
</feature>
<dbReference type="EMBL" id="CP036317">
    <property type="protein sequence ID" value="QDV17136.1"/>
    <property type="molecule type" value="Genomic_DNA"/>
</dbReference>
<proteinExistence type="predicted"/>
<dbReference type="PANTHER" id="PTHR48090">
    <property type="entry name" value="UNDECAPRENYL-PHOSPHATE 4-DEOXY-4-FORMAMIDO-L-ARABINOSE TRANSFERASE-RELATED"/>
    <property type="match status" value="1"/>
</dbReference>